<name>A0ABV6KZR1_9SPHI</name>
<evidence type="ECO:0000259" key="7">
    <source>
        <dbReference type="Pfam" id="PF02770"/>
    </source>
</evidence>
<organism evidence="9 10">
    <name type="scientific">Mucilaginibacter angelicae</name>
    <dbReference type="NCBI Taxonomy" id="869718"/>
    <lineage>
        <taxon>Bacteria</taxon>
        <taxon>Pseudomonadati</taxon>
        <taxon>Bacteroidota</taxon>
        <taxon>Sphingobacteriia</taxon>
        <taxon>Sphingobacteriales</taxon>
        <taxon>Sphingobacteriaceae</taxon>
        <taxon>Mucilaginibacter</taxon>
    </lineage>
</organism>
<dbReference type="PANTHER" id="PTHR43188">
    <property type="entry name" value="ACYL-COENZYME A OXIDASE"/>
    <property type="match status" value="1"/>
</dbReference>
<evidence type="ECO:0000259" key="6">
    <source>
        <dbReference type="Pfam" id="PF00441"/>
    </source>
</evidence>
<dbReference type="RefSeq" id="WP_377020833.1">
    <property type="nucleotide sequence ID" value="NZ_JBHLTS010000004.1"/>
</dbReference>
<dbReference type="Gene3D" id="1.10.540.10">
    <property type="entry name" value="Acyl-CoA dehydrogenase/oxidase, N-terminal domain"/>
    <property type="match status" value="1"/>
</dbReference>
<dbReference type="InterPro" id="IPR009075">
    <property type="entry name" value="AcylCo_DH/oxidase_C"/>
</dbReference>
<dbReference type="InterPro" id="IPR045008">
    <property type="entry name" value="ACX4-like"/>
</dbReference>
<evidence type="ECO:0000313" key="10">
    <source>
        <dbReference type="Proteomes" id="UP001589828"/>
    </source>
</evidence>
<proteinExistence type="inferred from homology"/>
<evidence type="ECO:0000256" key="2">
    <source>
        <dbReference type="ARBA" id="ARBA00009347"/>
    </source>
</evidence>
<dbReference type="SUPFAM" id="SSF47203">
    <property type="entry name" value="Acyl-CoA dehydrogenase C-terminal domain-like"/>
    <property type="match status" value="1"/>
</dbReference>
<dbReference type="InterPro" id="IPR006091">
    <property type="entry name" value="Acyl-CoA_Oxase/DH_mid-dom"/>
</dbReference>
<keyword evidence="3 5" id="KW-0285">Flavoprotein</keyword>
<evidence type="ECO:0000259" key="8">
    <source>
        <dbReference type="Pfam" id="PF02771"/>
    </source>
</evidence>
<evidence type="ECO:0000256" key="1">
    <source>
        <dbReference type="ARBA" id="ARBA00001974"/>
    </source>
</evidence>
<dbReference type="Gene3D" id="2.40.110.10">
    <property type="entry name" value="Butyryl-CoA Dehydrogenase, subunit A, domain 2"/>
    <property type="match status" value="1"/>
</dbReference>
<comment type="similarity">
    <text evidence="2 5">Belongs to the acyl-CoA dehydrogenase family.</text>
</comment>
<comment type="cofactor">
    <cofactor evidence="1 5">
        <name>FAD</name>
        <dbReference type="ChEBI" id="CHEBI:57692"/>
    </cofactor>
</comment>
<dbReference type="EMBL" id="JBHLTS010000004">
    <property type="protein sequence ID" value="MFC0512958.1"/>
    <property type="molecule type" value="Genomic_DNA"/>
</dbReference>
<evidence type="ECO:0000256" key="3">
    <source>
        <dbReference type="ARBA" id="ARBA00022630"/>
    </source>
</evidence>
<comment type="caution">
    <text evidence="9">The sequence shown here is derived from an EMBL/GenBank/DDBJ whole genome shotgun (WGS) entry which is preliminary data.</text>
</comment>
<dbReference type="InterPro" id="IPR009100">
    <property type="entry name" value="AcylCoA_DH/oxidase_NM_dom_sf"/>
</dbReference>
<feature type="domain" description="Acyl-CoA dehydrogenase/oxidase N-terminal" evidence="8">
    <location>
        <begin position="30"/>
        <end position="135"/>
    </location>
</feature>
<evidence type="ECO:0000256" key="5">
    <source>
        <dbReference type="RuleBase" id="RU362125"/>
    </source>
</evidence>
<dbReference type="Pfam" id="PF00441">
    <property type="entry name" value="Acyl-CoA_dh_1"/>
    <property type="match status" value="1"/>
</dbReference>
<gene>
    <name evidence="9" type="ORF">ACFFGT_02065</name>
</gene>
<dbReference type="PANTHER" id="PTHR43188:SF1">
    <property type="entry name" value="ACYL-COA DEHYDROGENASE"/>
    <property type="match status" value="1"/>
</dbReference>
<evidence type="ECO:0000256" key="4">
    <source>
        <dbReference type="ARBA" id="ARBA00022827"/>
    </source>
</evidence>
<sequence length="399" mass="43975">MSTTNLPDALPAPNSDFYMIADCLSDKELEKLAEVREFAEKKANPLVNEYWAKDAFPFELLPSFKELNIAGAGYTGYGCAGGGTLFAGFLAMELARVDCSIATFFGVHSGLAMGSIFLCGSEEQKEHWLPQMARLEKIGSFGLTEPLIGSGASGGLLTTAKREGDHWILNGEKKWIGNATWGDVTIIWARDLEDNQVKGFIVENNTPGFRAEKIENKMALRITQNAHIIMENCVVSEANRLQEDSSFRDTARVLRMTRSFVAWEAVGCMMGAYENALRYAQTRMQFGKPIAKFQLVQDLLVKMLGNITASQTMCVRLSQIQDAGKLKDEHASLAKAFCTVKMRECVGWAREVLGANGILLDYNIGRFVADSEAIYSYEGTREMNTLIVGKAITGFGAFV</sequence>
<accession>A0ABV6KZR1</accession>
<reference evidence="9 10" key="1">
    <citation type="submission" date="2024-09" db="EMBL/GenBank/DDBJ databases">
        <authorList>
            <person name="Sun Q."/>
            <person name="Mori K."/>
        </authorList>
    </citation>
    <scope>NUCLEOTIDE SEQUENCE [LARGE SCALE GENOMIC DNA]</scope>
    <source>
        <strain evidence="9 10">NCAIM B.02415</strain>
    </source>
</reference>
<dbReference type="SUPFAM" id="SSF56645">
    <property type="entry name" value="Acyl-CoA dehydrogenase NM domain-like"/>
    <property type="match status" value="1"/>
</dbReference>
<feature type="domain" description="Acyl-CoA dehydrogenase/oxidase C-terminal" evidence="6">
    <location>
        <begin position="252"/>
        <end position="392"/>
    </location>
</feature>
<dbReference type="Pfam" id="PF02771">
    <property type="entry name" value="Acyl-CoA_dh_N"/>
    <property type="match status" value="1"/>
</dbReference>
<keyword evidence="10" id="KW-1185">Reference proteome</keyword>
<evidence type="ECO:0000313" key="9">
    <source>
        <dbReference type="EMBL" id="MFC0512958.1"/>
    </source>
</evidence>
<keyword evidence="4 5" id="KW-0274">FAD</keyword>
<dbReference type="InterPro" id="IPR037069">
    <property type="entry name" value="AcylCoA_DH/ox_N_sf"/>
</dbReference>
<dbReference type="Gene3D" id="1.20.140.10">
    <property type="entry name" value="Butyryl-CoA Dehydrogenase, subunit A, domain 3"/>
    <property type="match status" value="1"/>
</dbReference>
<dbReference type="InterPro" id="IPR013786">
    <property type="entry name" value="AcylCoA_DH/ox_N"/>
</dbReference>
<dbReference type="InterPro" id="IPR046373">
    <property type="entry name" value="Acyl-CoA_Oxase/DH_mid-dom_sf"/>
</dbReference>
<dbReference type="Proteomes" id="UP001589828">
    <property type="component" value="Unassembled WGS sequence"/>
</dbReference>
<dbReference type="Pfam" id="PF02770">
    <property type="entry name" value="Acyl-CoA_dh_M"/>
    <property type="match status" value="1"/>
</dbReference>
<keyword evidence="5" id="KW-0560">Oxidoreductase</keyword>
<protein>
    <submittedName>
        <fullName evidence="9">Acyl-CoA dehydrogenase family protein</fullName>
    </submittedName>
</protein>
<dbReference type="InterPro" id="IPR036250">
    <property type="entry name" value="AcylCo_DH-like_C"/>
</dbReference>
<feature type="domain" description="Acyl-CoA oxidase/dehydrogenase middle" evidence="7">
    <location>
        <begin position="140"/>
        <end position="233"/>
    </location>
</feature>